<dbReference type="Proteomes" id="UP001215280">
    <property type="component" value="Unassembled WGS sequence"/>
</dbReference>
<feature type="non-terminal residue" evidence="1">
    <location>
        <position position="1"/>
    </location>
</feature>
<evidence type="ECO:0000313" key="2">
    <source>
        <dbReference type="Proteomes" id="UP001215280"/>
    </source>
</evidence>
<organism evidence="1 2">
    <name type="scientific">Mycena maculata</name>
    <dbReference type="NCBI Taxonomy" id="230809"/>
    <lineage>
        <taxon>Eukaryota</taxon>
        <taxon>Fungi</taxon>
        <taxon>Dikarya</taxon>
        <taxon>Basidiomycota</taxon>
        <taxon>Agaricomycotina</taxon>
        <taxon>Agaricomycetes</taxon>
        <taxon>Agaricomycetidae</taxon>
        <taxon>Agaricales</taxon>
        <taxon>Marasmiineae</taxon>
        <taxon>Mycenaceae</taxon>
        <taxon>Mycena</taxon>
    </lineage>
</organism>
<evidence type="ECO:0000313" key="1">
    <source>
        <dbReference type="EMBL" id="KAJ7776828.1"/>
    </source>
</evidence>
<dbReference type="AlphaFoldDB" id="A0AAD7NVH4"/>
<gene>
    <name evidence="1" type="ORF">DFH07DRAFT_731483</name>
</gene>
<sequence>DILAILGVSISMEWLFSSVKHTLSDAHLSMTTETAAVDIVMKEWLKYGLA</sequence>
<accession>A0AAD7NVH4</accession>
<keyword evidence="2" id="KW-1185">Reference proteome</keyword>
<proteinExistence type="predicted"/>
<protein>
    <recommendedName>
        <fullName evidence="3">HAT C-terminal dimerisation domain-containing protein</fullName>
    </recommendedName>
</protein>
<reference evidence="1" key="1">
    <citation type="submission" date="2023-03" db="EMBL/GenBank/DDBJ databases">
        <title>Massive genome expansion in bonnet fungi (Mycena s.s.) driven by repeated elements and novel gene families across ecological guilds.</title>
        <authorList>
            <consortium name="Lawrence Berkeley National Laboratory"/>
            <person name="Harder C.B."/>
            <person name="Miyauchi S."/>
            <person name="Viragh M."/>
            <person name="Kuo A."/>
            <person name="Thoen E."/>
            <person name="Andreopoulos B."/>
            <person name="Lu D."/>
            <person name="Skrede I."/>
            <person name="Drula E."/>
            <person name="Henrissat B."/>
            <person name="Morin E."/>
            <person name="Kohler A."/>
            <person name="Barry K."/>
            <person name="LaButti K."/>
            <person name="Morin E."/>
            <person name="Salamov A."/>
            <person name="Lipzen A."/>
            <person name="Mereny Z."/>
            <person name="Hegedus B."/>
            <person name="Baldrian P."/>
            <person name="Stursova M."/>
            <person name="Weitz H."/>
            <person name="Taylor A."/>
            <person name="Grigoriev I.V."/>
            <person name="Nagy L.G."/>
            <person name="Martin F."/>
            <person name="Kauserud H."/>
        </authorList>
    </citation>
    <scope>NUCLEOTIDE SEQUENCE</scope>
    <source>
        <strain evidence="1">CBHHK188m</strain>
    </source>
</reference>
<name>A0AAD7NVH4_9AGAR</name>
<evidence type="ECO:0008006" key="3">
    <source>
        <dbReference type="Google" id="ProtNLM"/>
    </source>
</evidence>
<comment type="caution">
    <text evidence="1">The sequence shown here is derived from an EMBL/GenBank/DDBJ whole genome shotgun (WGS) entry which is preliminary data.</text>
</comment>
<dbReference type="EMBL" id="JARJLG010000011">
    <property type="protein sequence ID" value="KAJ7776828.1"/>
    <property type="molecule type" value="Genomic_DNA"/>
</dbReference>